<keyword evidence="11" id="KW-1185">Reference proteome</keyword>
<evidence type="ECO:0000313" key="11">
    <source>
        <dbReference type="Proteomes" id="UP000002035"/>
    </source>
</evidence>
<proteinExistence type="predicted"/>
<name>C5FZZ1_ARTOC</name>
<dbReference type="OrthoDB" id="5979581at2759"/>
<evidence type="ECO:0000259" key="9">
    <source>
        <dbReference type="PROSITE" id="PS50011"/>
    </source>
</evidence>
<dbReference type="SMART" id="SM00220">
    <property type="entry name" value="S_TKc"/>
    <property type="match status" value="1"/>
</dbReference>
<dbReference type="EC" id="2.7.11.1" evidence="1"/>
<comment type="catalytic activity">
    <reaction evidence="7">
        <text>L-threonyl-[protein] + ATP = O-phospho-L-threonyl-[protein] + ADP + H(+)</text>
        <dbReference type="Rhea" id="RHEA:46608"/>
        <dbReference type="Rhea" id="RHEA-COMP:11060"/>
        <dbReference type="Rhea" id="RHEA-COMP:11605"/>
        <dbReference type="ChEBI" id="CHEBI:15378"/>
        <dbReference type="ChEBI" id="CHEBI:30013"/>
        <dbReference type="ChEBI" id="CHEBI:30616"/>
        <dbReference type="ChEBI" id="CHEBI:61977"/>
        <dbReference type="ChEBI" id="CHEBI:456216"/>
        <dbReference type="EC" id="2.7.11.1"/>
    </reaction>
</comment>
<dbReference type="STRING" id="554155.C5FZZ1"/>
<dbReference type="Gene3D" id="1.10.510.10">
    <property type="entry name" value="Transferase(Phosphotransferase) domain 1"/>
    <property type="match status" value="1"/>
</dbReference>
<dbReference type="Gene3D" id="3.30.200.20">
    <property type="entry name" value="Phosphorylase Kinase, domain 1"/>
    <property type="match status" value="1"/>
</dbReference>
<evidence type="ECO:0000313" key="10">
    <source>
        <dbReference type="EMBL" id="EEQ35444.1"/>
    </source>
</evidence>
<dbReference type="PANTHER" id="PTHR47634:SF9">
    <property type="entry name" value="PROTEIN KINASE DOMAIN-CONTAINING PROTEIN-RELATED"/>
    <property type="match status" value="1"/>
</dbReference>
<dbReference type="GO" id="GO:0050684">
    <property type="term" value="P:regulation of mRNA processing"/>
    <property type="evidence" value="ECO:0007669"/>
    <property type="project" value="TreeGrafter"/>
</dbReference>
<dbReference type="Pfam" id="PF00069">
    <property type="entry name" value="Pkinase"/>
    <property type="match status" value="1"/>
</dbReference>
<dbReference type="Proteomes" id="UP000002035">
    <property type="component" value="Unassembled WGS sequence"/>
</dbReference>
<dbReference type="GeneID" id="9227641"/>
<dbReference type="GO" id="GO:0000245">
    <property type="term" value="P:spliceosomal complex assembly"/>
    <property type="evidence" value="ECO:0007669"/>
    <property type="project" value="TreeGrafter"/>
</dbReference>
<dbReference type="eggNOG" id="KOG1290">
    <property type="taxonomic scope" value="Eukaryota"/>
</dbReference>
<dbReference type="EMBL" id="DS995708">
    <property type="protein sequence ID" value="EEQ35444.1"/>
    <property type="molecule type" value="Genomic_DNA"/>
</dbReference>
<gene>
    <name evidence="10" type="ORF">MCYG_08263</name>
</gene>
<dbReference type="SUPFAM" id="SSF56112">
    <property type="entry name" value="Protein kinase-like (PK-like)"/>
    <property type="match status" value="1"/>
</dbReference>
<evidence type="ECO:0000256" key="7">
    <source>
        <dbReference type="ARBA" id="ARBA00047899"/>
    </source>
</evidence>
<keyword evidence="2" id="KW-0723">Serine/threonine-protein kinase</keyword>
<evidence type="ECO:0000256" key="5">
    <source>
        <dbReference type="ARBA" id="ARBA00022777"/>
    </source>
</evidence>
<dbReference type="VEuPathDB" id="FungiDB:MCYG_08263"/>
<evidence type="ECO:0000256" key="4">
    <source>
        <dbReference type="ARBA" id="ARBA00022741"/>
    </source>
</evidence>
<dbReference type="GO" id="GO:0005634">
    <property type="term" value="C:nucleus"/>
    <property type="evidence" value="ECO:0007669"/>
    <property type="project" value="TreeGrafter"/>
</dbReference>
<evidence type="ECO:0000256" key="3">
    <source>
        <dbReference type="ARBA" id="ARBA00022679"/>
    </source>
</evidence>
<evidence type="ECO:0000256" key="6">
    <source>
        <dbReference type="ARBA" id="ARBA00022840"/>
    </source>
</evidence>
<dbReference type="InterPro" id="IPR051334">
    <property type="entry name" value="SRPK"/>
</dbReference>
<dbReference type="InterPro" id="IPR011009">
    <property type="entry name" value="Kinase-like_dom_sf"/>
</dbReference>
<keyword evidence="3" id="KW-0808">Transferase</keyword>
<evidence type="ECO:0000256" key="1">
    <source>
        <dbReference type="ARBA" id="ARBA00012513"/>
    </source>
</evidence>
<reference evidence="11" key="1">
    <citation type="journal article" date="2012" name="MBio">
        <title>Comparative genome analysis of Trichophyton rubrum and related dermatophytes reveals candidate genes involved in infection.</title>
        <authorList>
            <person name="Martinez D.A."/>
            <person name="Oliver B.G."/>
            <person name="Graeser Y."/>
            <person name="Goldberg J.M."/>
            <person name="Li W."/>
            <person name="Martinez-Rossi N.M."/>
            <person name="Monod M."/>
            <person name="Shelest E."/>
            <person name="Barton R.C."/>
            <person name="Birch E."/>
            <person name="Brakhage A.A."/>
            <person name="Chen Z."/>
            <person name="Gurr S.J."/>
            <person name="Heiman D."/>
            <person name="Heitman J."/>
            <person name="Kosti I."/>
            <person name="Rossi A."/>
            <person name="Saif S."/>
            <person name="Samalova M."/>
            <person name="Saunders C.W."/>
            <person name="Shea T."/>
            <person name="Summerbell R.C."/>
            <person name="Xu J."/>
            <person name="Young S."/>
            <person name="Zeng Q."/>
            <person name="Birren B.W."/>
            <person name="Cuomo C.A."/>
            <person name="White T.C."/>
        </authorList>
    </citation>
    <scope>NUCLEOTIDE SEQUENCE [LARGE SCALE GENOMIC DNA]</scope>
    <source>
        <strain evidence="11">ATCC MYA-4605 / CBS 113480</strain>
    </source>
</reference>
<evidence type="ECO:0000256" key="2">
    <source>
        <dbReference type="ARBA" id="ARBA00022527"/>
    </source>
</evidence>
<dbReference type="RefSeq" id="XP_002843180.1">
    <property type="nucleotide sequence ID" value="XM_002843134.1"/>
</dbReference>
<dbReference type="GO" id="GO:0004674">
    <property type="term" value="F:protein serine/threonine kinase activity"/>
    <property type="evidence" value="ECO:0007669"/>
    <property type="project" value="UniProtKB-KW"/>
</dbReference>
<comment type="catalytic activity">
    <reaction evidence="8">
        <text>L-seryl-[protein] + ATP = O-phospho-L-seryl-[protein] + ADP + H(+)</text>
        <dbReference type="Rhea" id="RHEA:17989"/>
        <dbReference type="Rhea" id="RHEA-COMP:9863"/>
        <dbReference type="Rhea" id="RHEA-COMP:11604"/>
        <dbReference type="ChEBI" id="CHEBI:15378"/>
        <dbReference type="ChEBI" id="CHEBI:29999"/>
        <dbReference type="ChEBI" id="CHEBI:30616"/>
        <dbReference type="ChEBI" id="CHEBI:83421"/>
        <dbReference type="ChEBI" id="CHEBI:456216"/>
        <dbReference type="EC" id="2.7.11.1"/>
    </reaction>
</comment>
<dbReference type="HOGENOM" id="CLU_000288_81_1_1"/>
<dbReference type="GO" id="GO:0005524">
    <property type="term" value="F:ATP binding"/>
    <property type="evidence" value="ECO:0007669"/>
    <property type="project" value="UniProtKB-KW"/>
</dbReference>
<keyword evidence="4" id="KW-0547">Nucleotide-binding</keyword>
<feature type="domain" description="Protein kinase" evidence="9">
    <location>
        <begin position="60"/>
        <end position="436"/>
    </location>
</feature>
<keyword evidence="6" id="KW-0067">ATP-binding</keyword>
<dbReference type="OMA" id="FGSLDWR"/>
<dbReference type="InterPro" id="IPR000719">
    <property type="entry name" value="Prot_kinase_dom"/>
</dbReference>
<protein>
    <recommendedName>
        <fullName evidence="1">non-specific serine/threonine protein kinase</fullName>
        <ecNumber evidence="1">2.7.11.1</ecNumber>
    </recommendedName>
</protein>
<dbReference type="GO" id="GO:0005737">
    <property type="term" value="C:cytoplasm"/>
    <property type="evidence" value="ECO:0007669"/>
    <property type="project" value="TreeGrafter"/>
</dbReference>
<evidence type="ECO:0000256" key="8">
    <source>
        <dbReference type="ARBA" id="ARBA00048679"/>
    </source>
</evidence>
<keyword evidence="5 10" id="KW-0418">Kinase</keyword>
<dbReference type="PANTHER" id="PTHR47634">
    <property type="entry name" value="PROTEIN KINASE DOMAIN-CONTAINING PROTEIN-RELATED"/>
    <property type="match status" value="1"/>
</dbReference>
<sequence length="446" mass="51458">MLFGRVLKRNLFSLRAGLLQVPRTTTSPILQDQVVDEEACPGYKSKSYYPARPGQVVANYQVLVKIGWGTRSTVWLARDIRRFKWQPERYVALKINNCSSRQANHERDIEDHIFKTNPSHRGHVIIRTCLESFEVAGPEGWHLCLAYEPMREPLWLYQGRFPDQKLPIAIAKAYISMLLTGLDYLHSDCKVAHTGKCLNIYSIQEYSAHPYADLKLENILVGFEDKAVVKDFVIAQSSQHMEHKTDSAGRTVYRCHNNFGPLKKLMNLPKIVDFGLARQLVGPNYIETHPIQPDHYRAPEVILGCGWSFSADIWNLGLLVWDIFERKELFSQVRDHRGHYDAKAHMAEMIALLGPPPKALITRYNSMHGIRWPDPIRDEEGEFLYTDLIPKRRLEDTLPSLESKERELLLSFVSKMVCWLPEDRSTARELIEHPFLKFQSRAEPAP</sequence>
<dbReference type="AlphaFoldDB" id="C5FZZ1"/>
<accession>C5FZZ1</accession>
<dbReference type="PROSITE" id="PS50011">
    <property type="entry name" value="PROTEIN_KINASE_DOM"/>
    <property type="match status" value="1"/>
</dbReference>
<organism evidence="10 11">
    <name type="scientific">Arthroderma otae (strain ATCC MYA-4605 / CBS 113480)</name>
    <name type="common">Microsporum canis</name>
    <dbReference type="NCBI Taxonomy" id="554155"/>
    <lineage>
        <taxon>Eukaryota</taxon>
        <taxon>Fungi</taxon>
        <taxon>Dikarya</taxon>
        <taxon>Ascomycota</taxon>
        <taxon>Pezizomycotina</taxon>
        <taxon>Eurotiomycetes</taxon>
        <taxon>Eurotiomycetidae</taxon>
        <taxon>Onygenales</taxon>
        <taxon>Arthrodermataceae</taxon>
        <taxon>Microsporum</taxon>
    </lineage>
</organism>